<sequence>MEHPPGADHELGNLGESEENPAPPREPPTRAVQQIAVRGTARVKSTLPYWCGLLIFIAVWLFVHGILFMFVYFYARAEAYPLPRGIINHTYRGLTAFSVIGAIIGGLLGFFNAILLMACLSPLSPSYKRGCCIKGAAYVIRAIVFLSVLLFFCMSGFISSSVWKAHTYAHACEDDWMMVVLTGHDYSRPGRPNTATFFLSSAPSEALFIFTSQDPDPNTFGLVDLESTAAVRPALQNITYDYTARTFLALCHGKDGSSTCASGTFDDRSFLTFDISYNGTRSVSRSVYRDWTLEDTLSIILYRVDTSTNTLVDRMLQTSVDNLAVEVKVCVPHQTDASADILNADILVPFGWMIYQHGVFSVKSQ</sequence>
<feature type="transmembrane region" description="Helical" evidence="2">
    <location>
        <begin position="94"/>
        <end position="117"/>
    </location>
</feature>
<dbReference type="OrthoDB" id="100006at2759"/>
<feature type="compositionally biased region" description="Basic and acidic residues" evidence="1">
    <location>
        <begin position="1"/>
        <end position="11"/>
    </location>
</feature>
<keyword evidence="2" id="KW-0812">Transmembrane</keyword>
<dbReference type="AlphaFoldDB" id="A0A165LN63"/>
<evidence type="ECO:0000313" key="3">
    <source>
        <dbReference type="EMBL" id="KZV98085.1"/>
    </source>
</evidence>
<proteinExistence type="predicted"/>
<evidence type="ECO:0000313" key="4">
    <source>
        <dbReference type="Proteomes" id="UP000077266"/>
    </source>
</evidence>
<reference evidence="3 4" key="1">
    <citation type="journal article" date="2016" name="Mol. Biol. Evol.">
        <title>Comparative Genomics of Early-Diverging Mushroom-Forming Fungi Provides Insights into the Origins of Lignocellulose Decay Capabilities.</title>
        <authorList>
            <person name="Nagy L.G."/>
            <person name="Riley R."/>
            <person name="Tritt A."/>
            <person name="Adam C."/>
            <person name="Daum C."/>
            <person name="Floudas D."/>
            <person name="Sun H."/>
            <person name="Yadav J.S."/>
            <person name="Pangilinan J."/>
            <person name="Larsson K.H."/>
            <person name="Matsuura K."/>
            <person name="Barry K."/>
            <person name="Labutti K."/>
            <person name="Kuo R."/>
            <person name="Ohm R.A."/>
            <person name="Bhattacharya S.S."/>
            <person name="Shirouzu T."/>
            <person name="Yoshinaga Y."/>
            <person name="Martin F.M."/>
            <person name="Grigoriev I.V."/>
            <person name="Hibbett D.S."/>
        </authorList>
    </citation>
    <scope>NUCLEOTIDE SEQUENCE [LARGE SCALE GENOMIC DNA]</scope>
    <source>
        <strain evidence="3 4">HHB12029</strain>
    </source>
</reference>
<dbReference type="EMBL" id="KV425922">
    <property type="protein sequence ID" value="KZV98085.1"/>
    <property type="molecule type" value="Genomic_DNA"/>
</dbReference>
<evidence type="ECO:0008006" key="5">
    <source>
        <dbReference type="Google" id="ProtNLM"/>
    </source>
</evidence>
<gene>
    <name evidence="3" type="ORF">EXIGLDRAFT_832361</name>
</gene>
<organism evidence="3 4">
    <name type="scientific">Exidia glandulosa HHB12029</name>
    <dbReference type="NCBI Taxonomy" id="1314781"/>
    <lineage>
        <taxon>Eukaryota</taxon>
        <taxon>Fungi</taxon>
        <taxon>Dikarya</taxon>
        <taxon>Basidiomycota</taxon>
        <taxon>Agaricomycotina</taxon>
        <taxon>Agaricomycetes</taxon>
        <taxon>Auriculariales</taxon>
        <taxon>Exidiaceae</taxon>
        <taxon>Exidia</taxon>
    </lineage>
</organism>
<feature type="transmembrane region" description="Helical" evidence="2">
    <location>
        <begin position="47"/>
        <end position="74"/>
    </location>
</feature>
<dbReference type="Proteomes" id="UP000077266">
    <property type="component" value="Unassembled WGS sequence"/>
</dbReference>
<dbReference type="InParanoid" id="A0A165LN63"/>
<protein>
    <recommendedName>
        <fullName evidence="5">Transmembrane protein</fullName>
    </recommendedName>
</protein>
<feature type="region of interest" description="Disordered" evidence="1">
    <location>
        <begin position="1"/>
        <end position="30"/>
    </location>
</feature>
<keyword evidence="4" id="KW-1185">Reference proteome</keyword>
<evidence type="ECO:0000256" key="2">
    <source>
        <dbReference type="SAM" id="Phobius"/>
    </source>
</evidence>
<keyword evidence="2" id="KW-0472">Membrane</keyword>
<name>A0A165LN63_EXIGL</name>
<keyword evidence="2" id="KW-1133">Transmembrane helix</keyword>
<accession>A0A165LN63</accession>
<evidence type="ECO:0000256" key="1">
    <source>
        <dbReference type="SAM" id="MobiDB-lite"/>
    </source>
</evidence>
<feature type="transmembrane region" description="Helical" evidence="2">
    <location>
        <begin position="138"/>
        <end position="158"/>
    </location>
</feature>